<dbReference type="AlphaFoldDB" id="A0A6J4VRY0"/>
<reference evidence="1" key="1">
    <citation type="submission" date="2020-02" db="EMBL/GenBank/DDBJ databases">
        <authorList>
            <person name="Meier V. D."/>
        </authorList>
    </citation>
    <scope>NUCLEOTIDE SEQUENCE</scope>
    <source>
        <strain evidence="1">AVDCRST_MAG87</strain>
    </source>
</reference>
<dbReference type="Pfam" id="PF20242">
    <property type="entry name" value="Emfourin"/>
    <property type="match status" value="1"/>
</dbReference>
<dbReference type="InterPro" id="IPR049457">
    <property type="entry name" value="Emfourin"/>
</dbReference>
<protein>
    <submittedName>
        <fullName evidence="1">Uncharacterized protein</fullName>
    </submittedName>
</protein>
<sequence length="212" mass="22846">MFVLSTTSLGRQEFNMDGTTHPAVTALAAAVTDASRLLRVPVETIVVEYLEAKDWPDSCLGLPGEDDACADVVTPGFLIILGDGFSYRTDTEGNLRSDTGTLDAELRVDFRQVGGIGGWSSGYHADTTSLSPDDLTRLHQFIVDTEFFKLPAEVGNGDPISDMFSYTIFVAHGRRHHSVSTYDGGGPLEYPALGEFLAWLKSRSPEPGAVSA</sequence>
<organism evidence="1">
    <name type="scientific">uncultured Thermomicrobiales bacterium</name>
    <dbReference type="NCBI Taxonomy" id="1645740"/>
    <lineage>
        <taxon>Bacteria</taxon>
        <taxon>Pseudomonadati</taxon>
        <taxon>Thermomicrobiota</taxon>
        <taxon>Thermomicrobia</taxon>
        <taxon>Thermomicrobiales</taxon>
        <taxon>environmental samples</taxon>
    </lineage>
</organism>
<proteinExistence type="predicted"/>
<gene>
    <name evidence="1" type="ORF">AVDCRST_MAG87-3851</name>
</gene>
<evidence type="ECO:0000313" key="1">
    <source>
        <dbReference type="EMBL" id="CAA9585158.1"/>
    </source>
</evidence>
<name>A0A6J4VRY0_9BACT</name>
<dbReference type="EMBL" id="CADCWJ010000845">
    <property type="protein sequence ID" value="CAA9585158.1"/>
    <property type="molecule type" value="Genomic_DNA"/>
</dbReference>
<accession>A0A6J4VRY0</accession>